<evidence type="ECO:0000313" key="3">
    <source>
        <dbReference type="Proteomes" id="UP000078148"/>
    </source>
</evidence>
<evidence type="ECO:0000256" key="1">
    <source>
        <dbReference type="SAM" id="MobiDB-lite"/>
    </source>
</evidence>
<dbReference type="AlphaFoldDB" id="A0A172ZHU3"/>
<dbReference type="EMBL" id="CP013023">
    <property type="protein sequence ID" value="ANF97158.1"/>
    <property type="molecule type" value="Genomic_DNA"/>
</dbReference>
<organism evidence="2 3">
    <name type="scientific">Paenibacillus bovis</name>
    <dbReference type="NCBI Taxonomy" id="1616788"/>
    <lineage>
        <taxon>Bacteria</taxon>
        <taxon>Bacillati</taxon>
        <taxon>Bacillota</taxon>
        <taxon>Bacilli</taxon>
        <taxon>Bacillales</taxon>
        <taxon>Paenibacillaceae</taxon>
        <taxon>Paenibacillus</taxon>
    </lineage>
</organism>
<protein>
    <submittedName>
        <fullName evidence="2">Uncharacterized protein</fullName>
    </submittedName>
</protein>
<gene>
    <name evidence="2" type="ORF">AR543_14875</name>
</gene>
<dbReference type="STRING" id="1616788.AR543_14875"/>
<feature type="compositionally biased region" description="Polar residues" evidence="1">
    <location>
        <begin position="68"/>
        <end position="78"/>
    </location>
</feature>
<dbReference type="OrthoDB" id="2389545at2"/>
<name>A0A172ZHU3_9BACL</name>
<evidence type="ECO:0000313" key="2">
    <source>
        <dbReference type="EMBL" id="ANF97158.1"/>
    </source>
</evidence>
<dbReference type="Proteomes" id="UP000078148">
    <property type="component" value="Chromosome"/>
</dbReference>
<reference evidence="2 3" key="2">
    <citation type="journal article" date="2016" name="Int. J. Syst. Evol. Microbiol.">
        <title>Paenibacillus bovis sp. nov., isolated from raw yak (Bos grunniens) milk.</title>
        <authorList>
            <person name="Gao C."/>
            <person name="Han J."/>
            <person name="Liu Z."/>
            <person name="Xu X."/>
            <person name="Hang F."/>
            <person name="Wu Z."/>
        </authorList>
    </citation>
    <scope>NUCLEOTIDE SEQUENCE [LARGE SCALE GENOMIC DNA]</scope>
    <source>
        <strain evidence="2 3">BD3526</strain>
    </source>
</reference>
<sequence length="165" mass="19259">MNPLLPYCKAMSDDVNQVLEQTAPMKHPLIELIRYSLHEQQEALEKLIPVLTADSEQIHHEDHKNHKPSSQSEQHSDSAAVSLDQIRSYLSILYQNNEVAEPTMRAWVRAVHWMPSFETEHTDQVHSRYEHMREQLDEIAVHLREMYGQAAIKYVVPTFYLEVSL</sequence>
<feature type="region of interest" description="Disordered" evidence="1">
    <location>
        <begin position="58"/>
        <end position="78"/>
    </location>
</feature>
<keyword evidence="3" id="KW-1185">Reference proteome</keyword>
<dbReference type="RefSeq" id="WP_060535274.1">
    <property type="nucleotide sequence ID" value="NZ_CP013023.1"/>
</dbReference>
<proteinExistence type="predicted"/>
<accession>A0A172ZHU3</accession>
<reference evidence="3" key="1">
    <citation type="submission" date="2015-10" db="EMBL/GenBank/DDBJ databases">
        <title>Genome of Paenibacillus bovis sp. nov.</title>
        <authorList>
            <person name="Wu Z."/>
            <person name="Gao C."/>
            <person name="Liu Z."/>
            <person name="Zheng H."/>
        </authorList>
    </citation>
    <scope>NUCLEOTIDE SEQUENCE [LARGE SCALE GENOMIC DNA]</scope>
    <source>
        <strain evidence="3">BD3526</strain>
    </source>
</reference>
<dbReference type="KEGG" id="pbv:AR543_14875"/>